<dbReference type="AlphaFoldDB" id="A0A1A9ZJL8"/>
<evidence type="ECO:0000313" key="1">
    <source>
        <dbReference type="EnsemblMetazoa" id="GPAI016905-PA"/>
    </source>
</evidence>
<evidence type="ECO:0000313" key="2">
    <source>
        <dbReference type="Proteomes" id="UP000092445"/>
    </source>
</evidence>
<protein>
    <submittedName>
        <fullName evidence="1">Uncharacterized protein</fullName>
    </submittedName>
</protein>
<reference evidence="1" key="2">
    <citation type="submission" date="2020-05" db="UniProtKB">
        <authorList>
            <consortium name="EnsemblMetazoa"/>
        </authorList>
    </citation>
    <scope>IDENTIFICATION</scope>
    <source>
        <strain evidence="1">IAEA</strain>
    </source>
</reference>
<keyword evidence="2" id="KW-1185">Reference proteome</keyword>
<dbReference type="EnsemblMetazoa" id="GPAI016905-RA">
    <property type="protein sequence ID" value="GPAI016905-PA"/>
    <property type="gene ID" value="GPAI016905"/>
</dbReference>
<organism evidence="1 2">
    <name type="scientific">Glossina pallidipes</name>
    <name type="common">Tsetse fly</name>
    <dbReference type="NCBI Taxonomy" id="7398"/>
    <lineage>
        <taxon>Eukaryota</taxon>
        <taxon>Metazoa</taxon>
        <taxon>Ecdysozoa</taxon>
        <taxon>Arthropoda</taxon>
        <taxon>Hexapoda</taxon>
        <taxon>Insecta</taxon>
        <taxon>Pterygota</taxon>
        <taxon>Neoptera</taxon>
        <taxon>Endopterygota</taxon>
        <taxon>Diptera</taxon>
        <taxon>Brachycera</taxon>
        <taxon>Muscomorpha</taxon>
        <taxon>Hippoboscoidea</taxon>
        <taxon>Glossinidae</taxon>
        <taxon>Glossina</taxon>
    </lineage>
</organism>
<accession>A0A1A9ZJL8</accession>
<dbReference type="VEuPathDB" id="VectorBase:GPAI016905"/>
<proteinExistence type="predicted"/>
<reference evidence="2" key="1">
    <citation type="submission" date="2014-03" db="EMBL/GenBank/DDBJ databases">
        <authorList>
            <person name="Aksoy S."/>
            <person name="Warren W."/>
            <person name="Wilson R.K."/>
        </authorList>
    </citation>
    <scope>NUCLEOTIDE SEQUENCE [LARGE SCALE GENOMIC DNA]</scope>
    <source>
        <strain evidence="2">IAEA</strain>
    </source>
</reference>
<dbReference type="Proteomes" id="UP000092445">
    <property type="component" value="Unassembled WGS sequence"/>
</dbReference>
<name>A0A1A9ZJL8_GLOPL</name>
<sequence>MTLLPAEASCSTNIDRSKSIVVHRRPMSQLELGGHISHTSGSDQAGDDFVVIPARKALFISRFTSNITTDMVLSYIRKKMVSDASMKESFSLSARACFLLCNNELQVLYSLYVPGYCLMGVEREIIALSKICLSEIVYFPFDRVRGKESKIVCKD</sequence>